<sequence length="195" mass="22173">MIGSDWMSDISVTRHALEFQRGDASAAQQLWVFLQQRLVRLAQQEVDRRSTRSFDAEDVAITSFDSLCTAIQEGRYDIASRDELWRLLAVVTVNKVRRMARDENRLCRGGAFRRKSDEVLGTLATPQPDPEAALVMQEECQALLAMLPTKELRLLALLKVEGFTNEEVAEQLGCTRRAIQRRLVLIREAWAAEVL</sequence>
<evidence type="ECO:0000259" key="1">
    <source>
        <dbReference type="Pfam" id="PF07638"/>
    </source>
</evidence>
<accession>A0A517P0J0</accession>
<dbReference type="InterPro" id="IPR013325">
    <property type="entry name" value="RNA_pol_sigma_r2"/>
</dbReference>
<dbReference type="AlphaFoldDB" id="A0A517P0J0"/>
<keyword evidence="3" id="KW-1185">Reference proteome</keyword>
<dbReference type="Proteomes" id="UP000319817">
    <property type="component" value="Chromosome"/>
</dbReference>
<dbReference type="OrthoDB" id="291381at2"/>
<dbReference type="GO" id="GO:0006352">
    <property type="term" value="P:DNA-templated transcription initiation"/>
    <property type="evidence" value="ECO:0007669"/>
    <property type="project" value="InterPro"/>
</dbReference>
<dbReference type="InterPro" id="IPR014284">
    <property type="entry name" value="RNA_pol_sigma-70_dom"/>
</dbReference>
<dbReference type="SUPFAM" id="SSF88659">
    <property type="entry name" value="Sigma3 and sigma4 domains of RNA polymerase sigma factors"/>
    <property type="match status" value="1"/>
</dbReference>
<dbReference type="InterPro" id="IPR053812">
    <property type="entry name" value="HTH_Sigma70_ECF-like"/>
</dbReference>
<feature type="domain" description="RNA polymerase sigma-70 ECF-like HTH" evidence="1">
    <location>
        <begin position="12"/>
        <end position="192"/>
    </location>
</feature>
<dbReference type="InterPro" id="IPR013324">
    <property type="entry name" value="RNA_pol_sigma_r3/r4-like"/>
</dbReference>
<name>A0A517P0J0_9BACT</name>
<reference evidence="2 3" key="1">
    <citation type="submission" date="2019-02" db="EMBL/GenBank/DDBJ databases">
        <title>Deep-cultivation of Planctomycetes and their phenomic and genomic characterization uncovers novel biology.</title>
        <authorList>
            <person name="Wiegand S."/>
            <person name="Jogler M."/>
            <person name="Boedeker C."/>
            <person name="Pinto D."/>
            <person name="Vollmers J."/>
            <person name="Rivas-Marin E."/>
            <person name="Kohn T."/>
            <person name="Peeters S.H."/>
            <person name="Heuer A."/>
            <person name="Rast P."/>
            <person name="Oberbeckmann S."/>
            <person name="Bunk B."/>
            <person name="Jeske O."/>
            <person name="Meyerdierks A."/>
            <person name="Storesund J.E."/>
            <person name="Kallscheuer N."/>
            <person name="Luecker S."/>
            <person name="Lage O.M."/>
            <person name="Pohl T."/>
            <person name="Merkel B.J."/>
            <person name="Hornburger P."/>
            <person name="Mueller R.-W."/>
            <person name="Bruemmer F."/>
            <person name="Labrenz M."/>
            <person name="Spormann A.M."/>
            <person name="Op den Camp H."/>
            <person name="Overmann J."/>
            <person name="Amann R."/>
            <person name="Jetten M.S.M."/>
            <person name="Mascher T."/>
            <person name="Medema M.H."/>
            <person name="Devos D.P."/>
            <person name="Kaster A.-K."/>
            <person name="Ovreas L."/>
            <person name="Rohde M."/>
            <person name="Galperin M.Y."/>
            <person name="Jogler C."/>
        </authorList>
    </citation>
    <scope>NUCLEOTIDE SEQUENCE [LARGE SCALE GENOMIC DNA]</scope>
    <source>
        <strain evidence="2 3">K23_9</strain>
    </source>
</reference>
<evidence type="ECO:0000313" key="3">
    <source>
        <dbReference type="Proteomes" id="UP000319817"/>
    </source>
</evidence>
<dbReference type="InterPro" id="IPR036388">
    <property type="entry name" value="WH-like_DNA-bd_sf"/>
</dbReference>
<dbReference type="GO" id="GO:0003700">
    <property type="term" value="F:DNA-binding transcription factor activity"/>
    <property type="evidence" value="ECO:0007669"/>
    <property type="project" value="InterPro"/>
</dbReference>
<evidence type="ECO:0000313" key="2">
    <source>
        <dbReference type="EMBL" id="QDT12891.1"/>
    </source>
</evidence>
<organism evidence="2 3">
    <name type="scientific">Stieleria marina</name>
    <dbReference type="NCBI Taxonomy" id="1930275"/>
    <lineage>
        <taxon>Bacteria</taxon>
        <taxon>Pseudomonadati</taxon>
        <taxon>Planctomycetota</taxon>
        <taxon>Planctomycetia</taxon>
        <taxon>Pirellulales</taxon>
        <taxon>Pirellulaceae</taxon>
        <taxon>Stieleria</taxon>
    </lineage>
</organism>
<dbReference type="SUPFAM" id="SSF88946">
    <property type="entry name" value="Sigma2 domain of RNA polymerase sigma factors"/>
    <property type="match status" value="1"/>
</dbReference>
<dbReference type="Gene3D" id="1.10.10.10">
    <property type="entry name" value="Winged helix-like DNA-binding domain superfamily/Winged helix DNA-binding domain"/>
    <property type="match status" value="1"/>
</dbReference>
<dbReference type="NCBIfam" id="TIGR02937">
    <property type="entry name" value="sigma70-ECF"/>
    <property type="match status" value="1"/>
</dbReference>
<protein>
    <submittedName>
        <fullName evidence="2">RNA polymerase sigma factor SigD</fullName>
    </submittedName>
</protein>
<proteinExistence type="predicted"/>
<dbReference type="EMBL" id="CP036526">
    <property type="protein sequence ID" value="QDT12891.1"/>
    <property type="molecule type" value="Genomic_DNA"/>
</dbReference>
<gene>
    <name evidence="2" type="ORF">K239x_49040</name>
</gene>
<dbReference type="Pfam" id="PF07638">
    <property type="entry name" value="Sigma70_ECF"/>
    <property type="match status" value="1"/>
</dbReference>